<evidence type="ECO:0000313" key="5">
    <source>
        <dbReference type="Proteomes" id="UP000663929"/>
    </source>
</evidence>
<evidence type="ECO:0000256" key="1">
    <source>
        <dbReference type="ARBA" id="ARBA00008005"/>
    </source>
</evidence>
<accession>A0A8A4TW62</accession>
<evidence type="ECO:0000259" key="3">
    <source>
        <dbReference type="Pfam" id="PF17482"/>
    </source>
</evidence>
<keyword evidence="5" id="KW-1185">Reference proteome</keyword>
<comment type="similarity">
    <text evidence="1">Belongs to the myoviridae tail sheath protein family.</text>
</comment>
<dbReference type="PANTHER" id="PTHR35861">
    <property type="match status" value="1"/>
</dbReference>
<dbReference type="InterPro" id="IPR052042">
    <property type="entry name" value="Tail_sheath_structural"/>
</dbReference>
<dbReference type="RefSeq" id="WP_237384293.1">
    <property type="nucleotide sequence ID" value="NZ_CP071793.1"/>
</dbReference>
<proteinExistence type="inferred from homology"/>
<gene>
    <name evidence="4" type="ORF">J3U87_17255</name>
</gene>
<feature type="domain" description="Tail sheath protein subtilisin-like" evidence="2">
    <location>
        <begin position="342"/>
        <end position="501"/>
    </location>
</feature>
<dbReference type="AlphaFoldDB" id="A0A8A4TW62"/>
<reference evidence="4" key="1">
    <citation type="submission" date="2021-03" db="EMBL/GenBank/DDBJ databases">
        <title>Acanthopleuribacteraceae sp. M133.</title>
        <authorList>
            <person name="Wang G."/>
        </authorList>
    </citation>
    <scope>NUCLEOTIDE SEQUENCE</scope>
    <source>
        <strain evidence="4">M133</strain>
    </source>
</reference>
<evidence type="ECO:0000313" key="4">
    <source>
        <dbReference type="EMBL" id="QTD54196.1"/>
    </source>
</evidence>
<protein>
    <submittedName>
        <fullName evidence="4">Phage tail sheath subtilisin-like domain-containing protein</fullName>
    </submittedName>
</protein>
<dbReference type="Pfam" id="PF17482">
    <property type="entry name" value="Phage_sheath_1C"/>
    <property type="match status" value="1"/>
</dbReference>
<evidence type="ECO:0000259" key="2">
    <source>
        <dbReference type="Pfam" id="PF04984"/>
    </source>
</evidence>
<dbReference type="Gene3D" id="3.40.50.11780">
    <property type="match status" value="2"/>
</dbReference>
<dbReference type="KEGG" id="scor:J3U87_17255"/>
<dbReference type="InterPro" id="IPR020287">
    <property type="entry name" value="Tail_sheath_C"/>
</dbReference>
<dbReference type="Proteomes" id="UP000663929">
    <property type="component" value="Chromosome"/>
</dbReference>
<dbReference type="InterPro" id="IPR035089">
    <property type="entry name" value="Phage_sheath_subtilisin"/>
</dbReference>
<feature type="domain" description="Tail sheath protein C-terminal" evidence="3">
    <location>
        <begin position="505"/>
        <end position="603"/>
    </location>
</feature>
<dbReference type="EMBL" id="CP071793">
    <property type="protein sequence ID" value="QTD54196.1"/>
    <property type="molecule type" value="Genomic_DNA"/>
</dbReference>
<name>A0A8A4TW62_SULCO</name>
<organism evidence="4 5">
    <name type="scientific">Sulfidibacter corallicola</name>
    <dbReference type="NCBI Taxonomy" id="2818388"/>
    <lineage>
        <taxon>Bacteria</taxon>
        <taxon>Pseudomonadati</taxon>
        <taxon>Acidobacteriota</taxon>
        <taxon>Holophagae</taxon>
        <taxon>Acanthopleuribacterales</taxon>
        <taxon>Acanthopleuribacteraceae</taxon>
        <taxon>Sulfidibacter</taxon>
    </lineage>
</organism>
<dbReference type="PANTHER" id="PTHR35861:SF1">
    <property type="entry name" value="PHAGE TAIL SHEATH PROTEIN"/>
    <property type="match status" value="1"/>
</dbReference>
<dbReference type="Pfam" id="PF04984">
    <property type="entry name" value="Phage_sheath_1"/>
    <property type="match status" value="1"/>
</dbReference>
<sequence>MTTYLSPGIYTKETDFSFYVKQISTSSAAMVGVAERVPINSPSLVTSWEQFANRYGGYIQAGYLAYAARAFFDNGGRTLYVNRVAHLTDPMDRQSLTAVSASHTLLDRRGVTASLETGQAGTDRITWQAREAGTSGNVLSVVLDASGIDTPLSVEVAGNVIRVHLATDSAGTATSTANEIVAAIDTDSEASALVTLRSEDTGFVTPVTETPLAGGTNGQATLEVTAINEGTWGNDLTVYTVDSTRQPTDRFNLIVRYQNRIVEVHRDLSMDESSRDHVEAVVNEASEFIRVRDLGNGSGYPDDRPGIGEFVLSGGDDGLAGLNDQDFIGDAAAHSGIRAFDEIDALNLVAVPGVTTAPVIQAGITYAENRKDLLFIADAPLHLEPLEVIQWRKGQGGYTHTAFNSTYGAVYYPWLQISDPLTSKKKLIPPSGAVCGCIARSDQKTNVWSAPAGTERGRIFNVLNVGYRVSRGDMDALYPEGINSIVANPDTGVVIWGQRTLTLQPSALDRINVRRLMMYMEEAIGESSRFVIFEPNHPQTWRALLRLLNPFLLDIQQNGGLYEFRVQCDEETNTPAVIDRNEMRARVFVKPTKTAEFVELNFVLITTGASFDEIFAETNRR</sequence>